<comment type="caution">
    <text evidence="1">The sequence shown here is derived from an EMBL/GenBank/DDBJ whole genome shotgun (WGS) entry which is preliminary data.</text>
</comment>
<evidence type="ECO:0000313" key="1">
    <source>
        <dbReference type="EMBL" id="GAM01533.1"/>
    </source>
</evidence>
<dbReference type="eggNOG" id="ENOG5031ZS1">
    <property type="taxonomic scope" value="Bacteria"/>
</dbReference>
<dbReference type="RefSeq" id="WP_157013681.1">
    <property type="nucleotide sequence ID" value="NZ_BBPI01000064.1"/>
</dbReference>
<evidence type="ECO:0000313" key="2">
    <source>
        <dbReference type="Proteomes" id="UP000032305"/>
    </source>
</evidence>
<organism evidence="1 2">
    <name type="scientific">Sphingomonas parapaucimobilis NBRC 15100</name>
    <dbReference type="NCBI Taxonomy" id="1219049"/>
    <lineage>
        <taxon>Bacteria</taxon>
        <taxon>Pseudomonadati</taxon>
        <taxon>Pseudomonadota</taxon>
        <taxon>Alphaproteobacteria</taxon>
        <taxon>Sphingomonadales</taxon>
        <taxon>Sphingomonadaceae</taxon>
        <taxon>Sphingomonas</taxon>
    </lineage>
</organism>
<reference evidence="1 2" key="1">
    <citation type="submission" date="2014-11" db="EMBL/GenBank/DDBJ databases">
        <title>Whole genome shotgun sequence of Sphingomonas parapaucimobilis NBRC 15100.</title>
        <authorList>
            <person name="Katano-Makiyama Y."/>
            <person name="Hosoyama A."/>
            <person name="Hashimoto M."/>
            <person name="Hosoyama Y."/>
            <person name="Noguchi M."/>
            <person name="Numata M."/>
            <person name="Tsuchikane K."/>
            <person name="Hirakata S."/>
            <person name="Uohara A."/>
            <person name="Shimodaira J."/>
            <person name="Ohji S."/>
            <person name="Ichikawa N."/>
            <person name="Kimura A."/>
            <person name="Yamazoe A."/>
            <person name="Fujita N."/>
        </authorList>
    </citation>
    <scope>NUCLEOTIDE SEQUENCE [LARGE SCALE GENOMIC DNA]</scope>
    <source>
        <strain evidence="1 2">NBRC 15100</strain>
    </source>
</reference>
<dbReference type="OrthoDB" id="7585664at2"/>
<dbReference type="Proteomes" id="UP000032305">
    <property type="component" value="Unassembled WGS sequence"/>
</dbReference>
<sequence length="112" mass="11662">MAIRHARSVFLNAALALLAVLGVIGLSGWHDAMVHDEDPVHAASVLHGHTASPSDPDAPIHTLAHAIGQWIVHGGVATPLHLIRIVAPNWAIASDDLPGGTDPAALLRPPRS</sequence>
<accession>A0A0A1W877</accession>
<keyword evidence="2" id="KW-1185">Reference proteome</keyword>
<gene>
    <name evidence="1" type="ORF">SP5_064_00660</name>
</gene>
<name>A0A0A1W877_9SPHN</name>
<proteinExistence type="predicted"/>
<dbReference type="AlphaFoldDB" id="A0A0A1W877"/>
<protein>
    <submittedName>
        <fullName evidence="1">Uncharacterized protein</fullName>
    </submittedName>
</protein>
<dbReference type="EMBL" id="BBPI01000064">
    <property type="protein sequence ID" value="GAM01533.1"/>
    <property type="molecule type" value="Genomic_DNA"/>
</dbReference>